<gene>
    <name evidence="3" type="ORF">PFISCL1PPCAC_3304</name>
</gene>
<reference evidence="3" key="1">
    <citation type="submission" date="2023-10" db="EMBL/GenBank/DDBJ databases">
        <title>Genome assembly of Pristionchus species.</title>
        <authorList>
            <person name="Yoshida K."/>
            <person name="Sommer R.J."/>
        </authorList>
    </citation>
    <scope>NUCLEOTIDE SEQUENCE</scope>
    <source>
        <strain evidence="3">RS5133</strain>
    </source>
</reference>
<proteinExistence type="predicted"/>
<feature type="chain" id="PRO_5043484460" evidence="2">
    <location>
        <begin position="19"/>
        <end position="115"/>
    </location>
</feature>
<keyword evidence="4" id="KW-1185">Reference proteome</keyword>
<feature type="signal peptide" evidence="2">
    <location>
        <begin position="1"/>
        <end position="18"/>
    </location>
</feature>
<accession>A0AAV5UXJ3</accession>
<dbReference type="SUPFAM" id="SSF56994">
    <property type="entry name" value="Insulin-like"/>
    <property type="match status" value="1"/>
</dbReference>
<dbReference type="Proteomes" id="UP001432322">
    <property type="component" value="Unassembled WGS sequence"/>
</dbReference>
<dbReference type="PROSITE" id="PS51257">
    <property type="entry name" value="PROKAR_LIPOPROTEIN"/>
    <property type="match status" value="1"/>
</dbReference>
<protein>
    <submittedName>
        <fullName evidence="3">Uncharacterized protein</fullName>
    </submittedName>
</protein>
<evidence type="ECO:0000313" key="4">
    <source>
        <dbReference type="Proteomes" id="UP001432322"/>
    </source>
</evidence>
<name>A0AAV5UXJ3_9BILA</name>
<evidence type="ECO:0000256" key="2">
    <source>
        <dbReference type="SAM" id="SignalP"/>
    </source>
</evidence>
<evidence type="ECO:0000256" key="1">
    <source>
        <dbReference type="ARBA" id="ARBA00022729"/>
    </source>
</evidence>
<organism evidence="3 4">
    <name type="scientific">Pristionchus fissidentatus</name>
    <dbReference type="NCBI Taxonomy" id="1538716"/>
    <lineage>
        <taxon>Eukaryota</taxon>
        <taxon>Metazoa</taxon>
        <taxon>Ecdysozoa</taxon>
        <taxon>Nematoda</taxon>
        <taxon>Chromadorea</taxon>
        <taxon>Rhabditida</taxon>
        <taxon>Rhabditina</taxon>
        <taxon>Diplogasteromorpha</taxon>
        <taxon>Diplogasteroidea</taxon>
        <taxon>Neodiplogasteridae</taxon>
        <taxon>Pristionchus</taxon>
    </lineage>
</organism>
<keyword evidence="1 2" id="KW-0732">Signal</keyword>
<dbReference type="InterPro" id="IPR036438">
    <property type="entry name" value="Insulin-like_sf"/>
</dbReference>
<comment type="caution">
    <text evidence="3">The sequence shown here is derived from an EMBL/GenBank/DDBJ whole genome shotgun (WGS) entry which is preliminary data.</text>
</comment>
<sequence length="115" mass="13062">MQMRLIVLACLLFALVSCTPLMHGTAHKRHLERVDSVAEIRELRDLIEAATNTADQKIQVCGPRLSLLIRAFEDKPCEEETVVVLEPNFNLTDKCCNSKCTISQLKHYLCMIFSK</sequence>
<dbReference type="EMBL" id="BTSY01000001">
    <property type="protein sequence ID" value="GMT12007.1"/>
    <property type="molecule type" value="Genomic_DNA"/>
</dbReference>
<evidence type="ECO:0000313" key="3">
    <source>
        <dbReference type="EMBL" id="GMT12007.1"/>
    </source>
</evidence>
<dbReference type="AlphaFoldDB" id="A0AAV5UXJ3"/>